<sequence>MEASGSGSSSSSSKFKVGDTVSVLRHGKAVIIFDAVTDAQHERFGRYQVKYLSDGTTYWVRPDSMRVFPKPPARVLVAETTKHYRSAALLYTHPDDVVLEVGCHEGVTTDMLHKRCKWVLGIDTATDPLDRAKARYPHVRFEHMDGFDIPALTALSPTGTYDKIFIDIGGIAELHIVMSLVGCYFRAFRQALLVVKNKYFQHLLGNAQVFVPEIEVQDKQAAAARKQQQQQQQQRQQQQQSQKTGQQNGQQQQQQGQQQQQEQQQQQLVESMRHIETAAEVETAAKE</sequence>
<evidence type="ECO:0000256" key="1">
    <source>
        <dbReference type="SAM" id="MobiDB-lite"/>
    </source>
</evidence>
<reference evidence="3 4" key="1">
    <citation type="submission" date="2023-05" db="EMBL/GenBank/DDBJ databases">
        <title>A 100% complete, gapless, phased diploid assembly of the Scenedesmus obliquus UTEX 3031 genome.</title>
        <authorList>
            <person name="Biondi T.C."/>
            <person name="Hanschen E.R."/>
            <person name="Kwon T."/>
            <person name="Eng W."/>
            <person name="Kruse C.P.S."/>
            <person name="Koehler S.I."/>
            <person name="Kunde Y."/>
            <person name="Gleasner C.D."/>
            <person name="You Mak K.T."/>
            <person name="Polle J."/>
            <person name="Hovde B.T."/>
            <person name="Starkenburg S.R."/>
        </authorList>
    </citation>
    <scope>NUCLEOTIDE SEQUENCE [LARGE SCALE GENOMIC DNA]</scope>
    <source>
        <strain evidence="3 4">DOE0152z</strain>
    </source>
</reference>
<feature type="region of interest" description="Disordered" evidence="1">
    <location>
        <begin position="226"/>
        <end position="269"/>
    </location>
</feature>
<feature type="domain" description="Methyltransferase" evidence="2">
    <location>
        <begin position="98"/>
        <end position="165"/>
    </location>
</feature>
<dbReference type="Gene3D" id="3.40.50.150">
    <property type="entry name" value="Vaccinia Virus protein VP39"/>
    <property type="match status" value="1"/>
</dbReference>
<feature type="compositionally biased region" description="Low complexity" evidence="1">
    <location>
        <begin position="227"/>
        <end position="267"/>
    </location>
</feature>
<organism evidence="3 4">
    <name type="scientific">Tetradesmus obliquus</name>
    <name type="common">Green alga</name>
    <name type="synonym">Acutodesmus obliquus</name>
    <dbReference type="NCBI Taxonomy" id="3088"/>
    <lineage>
        <taxon>Eukaryota</taxon>
        <taxon>Viridiplantae</taxon>
        <taxon>Chlorophyta</taxon>
        <taxon>core chlorophytes</taxon>
        <taxon>Chlorophyceae</taxon>
        <taxon>CS clade</taxon>
        <taxon>Sphaeropleales</taxon>
        <taxon>Scenedesmaceae</taxon>
        <taxon>Tetradesmus</taxon>
    </lineage>
</organism>
<proteinExistence type="predicted"/>
<evidence type="ECO:0000313" key="4">
    <source>
        <dbReference type="Proteomes" id="UP001244341"/>
    </source>
</evidence>
<name>A0ABY8U0Q6_TETOB</name>
<evidence type="ECO:0000259" key="2">
    <source>
        <dbReference type="Pfam" id="PF13649"/>
    </source>
</evidence>
<evidence type="ECO:0000313" key="3">
    <source>
        <dbReference type="EMBL" id="WIA14213.1"/>
    </source>
</evidence>
<dbReference type="Pfam" id="PF13649">
    <property type="entry name" value="Methyltransf_25"/>
    <property type="match status" value="1"/>
</dbReference>
<keyword evidence="4" id="KW-1185">Reference proteome</keyword>
<protein>
    <recommendedName>
        <fullName evidence="2">Methyltransferase domain-containing protein</fullName>
    </recommendedName>
</protein>
<accession>A0ABY8U0Q6</accession>
<gene>
    <name evidence="3" type="ORF">OEZ85_002752</name>
</gene>
<dbReference type="Proteomes" id="UP001244341">
    <property type="component" value="Chromosome 5b"/>
</dbReference>
<dbReference type="InterPro" id="IPR041698">
    <property type="entry name" value="Methyltransf_25"/>
</dbReference>
<dbReference type="InterPro" id="IPR029063">
    <property type="entry name" value="SAM-dependent_MTases_sf"/>
</dbReference>
<dbReference type="SUPFAM" id="SSF53335">
    <property type="entry name" value="S-adenosyl-L-methionine-dependent methyltransferases"/>
    <property type="match status" value="1"/>
</dbReference>
<dbReference type="EMBL" id="CP126212">
    <property type="protein sequence ID" value="WIA14213.1"/>
    <property type="molecule type" value="Genomic_DNA"/>
</dbReference>